<evidence type="ECO:0000256" key="6">
    <source>
        <dbReference type="SAM" id="Phobius"/>
    </source>
</evidence>
<dbReference type="GO" id="GO:0022857">
    <property type="term" value="F:transmembrane transporter activity"/>
    <property type="evidence" value="ECO:0007669"/>
    <property type="project" value="InterPro"/>
</dbReference>
<evidence type="ECO:0000256" key="2">
    <source>
        <dbReference type="ARBA" id="ARBA00022448"/>
    </source>
</evidence>
<comment type="subcellular location">
    <subcellularLocation>
        <location evidence="1">Cell membrane</location>
        <topology evidence="1">Multi-pass membrane protein</topology>
    </subcellularLocation>
</comment>
<evidence type="ECO:0000256" key="1">
    <source>
        <dbReference type="ARBA" id="ARBA00004651"/>
    </source>
</evidence>
<dbReference type="InterPro" id="IPR011701">
    <property type="entry name" value="MFS"/>
</dbReference>
<dbReference type="SUPFAM" id="SSF103473">
    <property type="entry name" value="MFS general substrate transporter"/>
    <property type="match status" value="1"/>
</dbReference>
<feature type="transmembrane region" description="Helical" evidence="6">
    <location>
        <begin position="27"/>
        <end position="48"/>
    </location>
</feature>
<keyword evidence="2" id="KW-0813">Transport</keyword>
<evidence type="ECO:0000256" key="3">
    <source>
        <dbReference type="ARBA" id="ARBA00022692"/>
    </source>
</evidence>
<feature type="transmembrane region" description="Helical" evidence="6">
    <location>
        <begin position="310"/>
        <end position="334"/>
    </location>
</feature>
<feature type="transmembrane region" description="Helical" evidence="6">
    <location>
        <begin position="60"/>
        <end position="79"/>
    </location>
</feature>
<proteinExistence type="predicted"/>
<evidence type="ECO:0000256" key="4">
    <source>
        <dbReference type="ARBA" id="ARBA00022989"/>
    </source>
</evidence>
<name>A0A1H8N528_9BACI</name>
<dbReference type="PANTHER" id="PTHR23531:SF2">
    <property type="entry name" value="PERMEASE"/>
    <property type="match status" value="1"/>
</dbReference>
<feature type="transmembrane region" description="Helical" evidence="6">
    <location>
        <begin position="154"/>
        <end position="173"/>
    </location>
</feature>
<dbReference type="EMBL" id="FODJ01000005">
    <property type="protein sequence ID" value="SEO24761.1"/>
    <property type="molecule type" value="Genomic_DNA"/>
</dbReference>
<feature type="transmembrane region" description="Helical" evidence="6">
    <location>
        <begin position="285"/>
        <end position="304"/>
    </location>
</feature>
<gene>
    <name evidence="8" type="ORF">SAMN04488134_105129</name>
</gene>
<feature type="transmembrane region" description="Helical" evidence="6">
    <location>
        <begin position="124"/>
        <end position="142"/>
    </location>
</feature>
<dbReference type="PROSITE" id="PS50850">
    <property type="entry name" value="MFS"/>
    <property type="match status" value="1"/>
</dbReference>
<feature type="transmembrane region" description="Helical" evidence="6">
    <location>
        <begin position="374"/>
        <end position="395"/>
    </location>
</feature>
<evidence type="ECO:0000256" key="5">
    <source>
        <dbReference type="ARBA" id="ARBA00023136"/>
    </source>
</evidence>
<feature type="transmembrane region" description="Helical" evidence="6">
    <location>
        <begin position="222"/>
        <end position="244"/>
    </location>
</feature>
<keyword evidence="5 6" id="KW-0472">Membrane</keyword>
<dbReference type="AlphaFoldDB" id="A0A1H8N528"/>
<keyword evidence="4 6" id="KW-1133">Transmembrane helix</keyword>
<feature type="transmembrane region" description="Helical" evidence="6">
    <location>
        <begin position="179"/>
        <end position="201"/>
    </location>
</feature>
<sequence>MFRGVSMAIQVKTETAPVQEKIWTKDFAMVCSANFFIFLGFQMTLPTLPLLVQELGGTDQIIGLITGIFTLSSLLFRPYAGHALETRGRQFIYMLGLAIFVISVGSYAIIPSIMLLFVMRMVQGVGWGLSTTATGTIATDLIPQARRGEGMGYFGLSGNLALALGPTLGLALVGRLSFFQLFLIIGSLGVVSLILATRINYKKVEALPNKSTTVKFDVFEKSAVKPSILLFFVTTTFGGVASFLPLYTEQRGITGIEYYFLLYALALLLSRTFSGKLYDLKGHIAVFLPGAVLVILAMVTLFWLPGSWALYLAGILYGLGFGSIQPATQAWAINSAPANRRGMANATFFGSFDLGVGAGAMIFGAVASSLGYNFIYLFAAGFVVISMLIYIYLIVKNGRNG</sequence>
<feature type="domain" description="Major facilitator superfamily (MFS) profile" evidence="7">
    <location>
        <begin position="26"/>
        <end position="398"/>
    </location>
</feature>
<dbReference type="InterPro" id="IPR036259">
    <property type="entry name" value="MFS_trans_sf"/>
</dbReference>
<dbReference type="PANTHER" id="PTHR23531">
    <property type="entry name" value="QUINOLENE RESISTANCE PROTEIN NORA"/>
    <property type="match status" value="1"/>
</dbReference>
<dbReference type="GO" id="GO:0005886">
    <property type="term" value="C:plasma membrane"/>
    <property type="evidence" value="ECO:0007669"/>
    <property type="project" value="UniProtKB-SubCell"/>
</dbReference>
<dbReference type="Proteomes" id="UP000199300">
    <property type="component" value="Unassembled WGS sequence"/>
</dbReference>
<organism evidence="8 9">
    <name type="scientific">Amphibacillus marinus</name>
    <dbReference type="NCBI Taxonomy" id="872970"/>
    <lineage>
        <taxon>Bacteria</taxon>
        <taxon>Bacillati</taxon>
        <taxon>Bacillota</taxon>
        <taxon>Bacilli</taxon>
        <taxon>Bacillales</taxon>
        <taxon>Bacillaceae</taxon>
        <taxon>Amphibacillus</taxon>
    </lineage>
</organism>
<accession>A0A1H8N528</accession>
<feature type="transmembrane region" description="Helical" evidence="6">
    <location>
        <begin position="91"/>
        <end position="118"/>
    </location>
</feature>
<evidence type="ECO:0000313" key="8">
    <source>
        <dbReference type="EMBL" id="SEO24761.1"/>
    </source>
</evidence>
<dbReference type="InterPro" id="IPR020846">
    <property type="entry name" value="MFS_dom"/>
</dbReference>
<dbReference type="STRING" id="872970.SAMN04488134_105129"/>
<dbReference type="CDD" id="cd17489">
    <property type="entry name" value="MFS_YfcJ_like"/>
    <property type="match status" value="1"/>
</dbReference>
<dbReference type="InterPro" id="IPR052714">
    <property type="entry name" value="MFS_Exporter"/>
</dbReference>
<keyword evidence="9" id="KW-1185">Reference proteome</keyword>
<evidence type="ECO:0000259" key="7">
    <source>
        <dbReference type="PROSITE" id="PS50850"/>
    </source>
</evidence>
<feature type="transmembrane region" description="Helical" evidence="6">
    <location>
        <begin position="346"/>
        <end position="368"/>
    </location>
</feature>
<dbReference type="Pfam" id="PF07690">
    <property type="entry name" value="MFS_1"/>
    <property type="match status" value="1"/>
</dbReference>
<feature type="transmembrane region" description="Helical" evidence="6">
    <location>
        <begin position="256"/>
        <end position="273"/>
    </location>
</feature>
<reference evidence="8 9" key="1">
    <citation type="submission" date="2016-10" db="EMBL/GenBank/DDBJ databases">
        <authorList>
            <person name="de Groot N.N."/>
        </authorList>
    </citation>
    <scope>NUCLEOTIDE SEQUENCE [LARGE SCALE GENOMIC DNA]</scope>
    <source>
        <strain evidence="8 9">CGMCC 1.10434</strain>
    </source>
</reference>
<evidence type="ECO:0000313" key="9">
    <source>
        <dbReference type="Proteomes" id="UP000199300"/>
    </source>
</evidence>
<dbReference type="Gene3D" id="1.20.1250.20">
    <property type="entry name" value="MFS general substrate transporter like domains"/>
    <property type="match status" value="1"/>
</dbReference>
<keyword evidence="3 6" id="KW-0812">Transmembrane</keyword>
<protein>
    <submittedName>
        <fullName evidence="8">Predicted arabinose efflux permease, MFS family</fullName>
    </submittedName>
</protein>